<dbReference type="GO" id="GO:0000978">
    <property type="term" value="F:RNA polymerase II cis-regulatory region sequence-specific DNA binding"/>
    <property type="evidence" value="ECO:0007669"/>
    <property type="project" value="TreeGrafter"/>
</dbReference>
<dbReference type="GO" id="GO:0019185">
    <property type="term" value="C:snRNA-activating protein complex"/>
    <property type="evidence" value="ECO:0007669"/>
    <property type="project" value="TreeGrafter"/>
</dbReference>
<evidence type="ECO:0000256" key="1">
    <source>
        <dbReference type="ARBA" id="ARBA00023015"/>
    </source>
</evidence>
<evidence type="ECO:0000313" key="7">
    <source>
        <dbReference type="EMBL" id="CAD8201435.1"/>
    </source>
</evidence>
<dbReference type="OrthoDB" id="2143914at2759"/>
<dbReference type="GO" id="GO:0042795">
    <property type="term" value="P:snRNA transcription by RNA polymerase II"/>
    <property type="evidence" value="ECO:0007669"/>
    <property type="project" value="TreeGrafter"/>
</dbReference>
<sequence length="263" mass="31674">MSSQSKIRKQISKRLTRNAETGCEIKDSSIFTRTKWTLEEDKKLMANVSLFGHRWLRVAQMMEQRNASQCCQRWKRIRLCQGFQLNKAKRWTKEEDETLLKIYKELGPSWNEIAERMKIKSGKQVRRRFKNVLDPNLNHGPITEVEDELIYQEYLKCGSQWSKISEKLHGRSENMIKNRFYSYLKQKYLNKPNLYFKVKPFDEMEKVQNQVNFQEEQNIQITDEQQIQYDWDFNKNSNEVVEDNQSSQYWSVETRGYILQSLK</sequence>
<keyword evidence="8" id="KW-1185">Reference proteome</keyword>
<comment type="caution">
    <text evidence="7">The sequence shown here is derived from an EMBL/GenBank/DDBJ whole genome shotgun (WGS) entry which is preliminary data.</text>
</comment>
<keyword evidence="2" id="KW-0238">DNA-binding</keyword>
<dbReference type="GO" id="GO:0001006">
    <property type="term" value="F:RNA polymerase III type 3 promoter sequence-specific DNA binding"/>
    <property type="evidence" value="ECO:0007669"/>
    <property type="project" value="TreeGrafter"/>
</dbReference>
<dbReference type="Pfam" id="PF13921">
    <property type="entry name" value="Myb_DNA-bind_6"/>
    <property type="match status" value="1"/>
</dbReference>
<dbReference type="InterPro" id="IPR017930">
    <property type="entry name" value="Myb_dom"/>
</dbReference>
<dbReference type="PROSITE" id="PS51294">
    <property type="entry name" value="HTH_MYB"/>
    <property type="match status" value="3"/>
</dbReference>
<dbReference type="InterPro" id="IPR001005">
    <property type="entry name" value="SANT/Myb"/>
</dbReference>
<reference evidence="7" key="1">
    <citation type="submission" date="2021-01" db="EMBL/GenBank/DDBJ databases">
        <authorList>
            <consortium name="Genoscope - CEA"/>
            <person name="William W."/>
        </authorList>
    </citation>
    <scope>NUCLEOTIDE SEQUENCE</scope>
</reference>
<keyword evidence="3" id="KW-0804">Transcription</keyword>
<feature type="domain" description="HTH myb-type" evidence="6">
    <location>
        <begin position="90"/>
        <end position="133"/>
    </location>
</feature>
<organism evidence="7 8">
    <name type="scientific">Paramecium octaurelia</name>
    <dbReference type="NCBI Taxonomy" id="43137"/>
    <lineage>
        <taxon>Eukaryota</taxon>
        <taxon>Sar</taxon>
        <taxon>Alveolata</taxon>
        <taxon>Ciliophora</taxon>
        <taxon>Intramacronucleata</taxon>
        <taxon>Oligohymenophorea</taxon>
        <taxon>Peniculida</taxon>
        <taxon>Parameciidae</taxon>
        <taxon>Paramecium</taxon>
    </lineage>
</organism>
<dbReference type="InterPro" id="IPR051575">
    <property type="entry name" value="Myb-like_DNA-bd"/>
</dbReference>
<keyword evidence="4" id="KW-0539">Nucleus</keyword>
<evidence type="ECO:0000256" key="3">
    <source>
        <dbReference type="ARBA" id="ARBA00023163"/>
    </source>
</evidence>
<protein>
    <recommendedName>
        <fullName evidence="9">Myb-like DNA-binding domain containing protein</fullName>
    </recommendedName>
</protein>
<evidence type="ECO:0000259" key="5">
    <source>
        <dbReference type="PROSITE" id="PS50090"/>
    </source>
</evidence>
<dbReference type="AlphaFoldDB" id="A0A8S1XJY7"/>
<accession>A0A8S1XJY7</accession>
<evidence type="ECO:0000259" key="6">
    <source>
        <dbReference type="PROSITE" id="PS51294"/>
    </source>
</evidence>
<proteinExistence type="predicted"/>
<feature type="domain" description="HTH myb-type" evidence="6">
    <location>
        <begin position="28"/>
        <end position="82"/>
    </location>
</feature>
<keyword evidence="1" id="KW-0805">Transcription regulation</keyword>
<evidence type="ECO:0000256" key="2">
    <source>
        <dbReference type="ARBA" id="ARBA00023125"/>
    </source>
</evidence>
<feature type="domain" description="HTH myb-type" evidence="6">
    <location>
        <begin position="134"/>
        <end position="188"/>
    </location>
</feature>
<dbReference type="Proteomes" id="UP000683925">
    <property type="component" value="Unassembled WGS sequence"/>
</dbReference>
<gene>
    <name evidence="7" type="ORF">POCTA_138.1.T1240102</name>
</gene>
<dbReference type="PANTHER" id="PTHR46621">
    <property type="entry name" value="SNRNA-ACTIVATING PROTEIN COMPLEX SUBUNIT 4"/>
    <property type="match status" value="1"/>
</dbReference>
<feature type="domain" description="Myb-like" evidence="5">
    <location>
        <begin position="90"/>
        <end position="133"/>
    </location>
</feature>
<dbReference type="PANTHER" id="PTHR46621:SF1">
    <property type="entry name" value="SNRNA-ACTIVATING PROTEIN COMPLEX SUBUNIT 4"/>
    <property type="match status" value="1"/>
</dbReference>
<dbReference type="PROSITE" id="PS50090">
    <property type="entry name" value="MYB_LIKE"/>
    <property type="match status" value="3"/>
</dbReference>
<evidence type="ECO:0000313" key="8">
    <source>
        <dbReference type="Proteomes" id="UP000683925"/>
    </source>
</evidence>
<evidence type="ECO:0000256" key="4">
    <source>
        <dbReference type="ARBA" id="ARBA00023242"/>
    </source>
</evidence>
<dbReference type="SMART" id="SM00717">
    <property type="entry name" value="SANT"/>
    <property type="match status" value="3"/>
</dbReference>
<feature type="domain" description="Myb-like" evidence="5">
    <location>
        <begin position="134"/>
        <end position="184"/>
    </location>
</feature>
<dbReference type="GO" id="GO:0042796">
    <property type="term" value="P:snRNA transcription by RNA polymerase III"/>
    <property type="evidence" value="ECO:0007669"/>
    <property type="project" value="TreeGrafter"/>
</dbReference>
<dbReference type="Pfam" id="PF00249">
    <property type="entry name" value="Myb_DNA-binding"/>
    <property type="match status" value="1"/>
</dbReference>
<dbReference type="EMBL" id="CAJJDP010000124">
    <property type="protein sequence ID" value="CAD8201435.1"/>
    <property type="molecule type" value="Genomic_DNA"/>
</dbReference>
<name>A0A8S1XJY7_PAROT</name>
<feature type="domain" description="Myb-like" evidence="5">
    <location>
        <begin position="33"/>
        <end position="78"/>
    </location>
</feature>
<evidence type="ECO:0008006" key="9">
    <source>
        <dbReference type="Google" id="ProtNLM"/>
    </source>
</evidence>
<dbReference type="CDD" id="cd00167">
    <property type="entry name" value="SANT"/>
    <property type="match status" value="3"/>
</dbReference>